<dbReference type="Pfam" id="PF05738">
    <property type="entry name" value="Cna_B"/>
    <property type="match status" value="1"/>
</dbReference>
<organism evidence="8 9">
    <name type="scientific">Lentilactobacillus kisonensis DSM 19906 = JCM 15041</name>
    <dbReference type="NCBI Taxonomy" id="1423766"/>
    <lineage>
        <taxon>Bacteria</taxon>
        <taxon>Bacillati</taxon>
        <taxon>Bacillota</taxon>
        <taxon>Bacilli</taxon>
        <taxon>Lactobacillales</taxon>
        <taxon>Lactobacillaceae</taxon>
        <taxon>Lentilactobacillus</taxon>
    </lineage>
</organism>
<gene>
    <name evidence="8" type="ORF">FC98_GL002510</name>
</gene>
<dbReference type="InterPro" id="IPR008454">
    <property type="entry name" value="Collagen-bd_Cna-like_B-typ_dom"/>
</dbReference>
<dbReference type="NCBIfam" id="TIGR01167">
    <property type="entry name" value="LPXTG_anchor"/>
    <property type="match status" value="1"/>
</dbReference>
<feature type="region of interest" description="Disordered" evidence="5">
    <location>
        <begin position="38"/>
        <end position="198"/>
    </location>
</feature>
<dbReference type="Gene3D" id="2.60.40.1140">
    <property type="entry name" value="Collagen-binding surface protein Cna, B-type domain"/>
    <property type="match status" value="1"/>
</dbReference>
<dbReference type="InterPro" id="IPR012332">
    <property type="entry name" value="Autotransporter_pectin_lyase_C"/>
</dbReference>
<protein>
    <submittedName>
        <fullName evidence="8">LPXTG-motif protein cell wall anchor domain protein</fullName>
    </submittedName>
</protein>
<keyword evidence="6" id="KW-0472">Membrane</keyword>
<dbReference type="PROSITE" id="PS50847">
    <property type="entry name" value="GRAM_POS_ANCHORING"/>
    <property type="match status" value="1"/>
</dbReference>
<dbReference type="InterPro" id="IPR019931">
    <property type="entry name" value="LPXTG_anchor"/>
</dbReference>
<keyword evidence="9" id="KW-1185">Reference proteome</keyword>
<keyword evidence="6" id="KW-0812">Transmembrane</keyword>
<proteinExistence type="predicted"/>
<feature type="transmembrane region" description="Helical" evidence="6">
    <location>
        <begin position="984"/>
        <end position="1003"/>
    </location>
</feature>
<evidence type="ECO:0000313" key="8">
    <source>
        <dbReference type="EMBL" id="KRL22376.1"/>
    </source>
</evidence>
<feature type="compositionally biased region" description="Low complexity" evidence="5">
    <location>
        <begin position="105"/>
        <end position="119"/>
    </location>
</feature>
<dbReference type="PATRIC" id="fig|1423766.4.peg.2616"/>
<dbReference type="SMART" id="SM00710">
    <property type="entry name" value="PbH1"/>
    <property type="match status" value="6"/>
</dbReference>
<dbReference type="Proteomes" id="UP000051439">
    <property type="component" value="Unassembled WGS sequence"/>
</dbReference>
<reference evidence="8 9" key="1">
    <citation type="journal article" date="2015" name="Genome Announc.">
        <title>Expanding the biotechnology potential of lactobacilli through comparative genomics of 213 strains and associated genera.</title>
        <authorList>
            <person name="Sun Z."/>
            <person name="Harris H.M."/>
            <person name="McCann A."/>
            <person name="Guo C."/>
            <person name="Argimon S."/>
            <person name="Zhang W."/>
            <person name="Yang X."/>
            <person name="Jeffery I.B."/>
            <person name="Cooney J.C."/>
            <person name="Kagawa T.F."/>
            <person name="Liu W."/>
            <person name="Song Y."/>
            <person name="Salvetti E."/>
            <person name="Wrobel A."/>
            <person name="Rasinkangas P."/>
            <person name="Parkhill J."/>
            <person name="Rea M.C."/>
            <person name="O'Sullivan O."/>
            <person name="Ritari J."/>
            <person name="Douillard F.P."/>
            <person name="Paul Ross R."/>
            <person name="Yang R."/>
            <person name="Briner A.E."/>
            <person name="Felis G.E."/>
            <person name="de Vos W.M."/>
            <person name="Barrangou R."/>
            <person name="Klaenhammer T.R."/>
            <person name="Caufield P.W."/>
            <person name="Cui Y."/>
            <person name="Zhang H."/>
            <person name="O'Toole P.W."/>
        </authorList>
    </citation>
    <scope>NUCLEOTIDE SEQUENCE [LARGE SCALE GENOMIC DNA]</scope>
    <source>
        <strain evidence="8 9">DSM 19906</strain>
    </source>
</reference>
<keyword evidence="2" id="KW-0964">Secreted</keyword>
<evidence type="ECO:0000256" key="2">
    <source>
        <dbReference type="ARBA" id="ARBA00022525"/>
    </source>
</evidence>
<feature type="region of interest" description="Disordered" evidence="5">
    <location>
        <begin position="839"/>
        <end position="952"/>
    </location>
</feature>
<keyword evidence="1" id="KW-0134">Cell wall</keyword>
<dbReference type="PANTHER" id="PTHR48125:SF12">
    <property type="entry name" value="AT HOOK TRANSCRIPTION FACTOR FAMILY-RELATED"/>
    <property type="match status" value="1"/>
</dbReference>
<feature type="compositionally biased region" description="Polar residues" evidence="5">
    <location>
        <begin position="91"/>
        <end position="104"/>
    </location>
</feature>
<name>A0A0R1P1B3_9LACO</name>
<keyword evidence="6" id="KW-1133">Transmembrane helix</keyword>
<dbReference type="SUPFAM" id="SSF49478">
    <property type="entry name" value="Cna protein B-type domain"/>
    <property type="match status" value="1"/>
</dbReference>
<dbReference type="Gene3D" id="2.160.20.20">
    <property type="match status" value="1"/>
</dbReference>
<feature type="compositionally biased region" description="Low complexity" evidence="5">
    <location>
        <begin position="872"/>
        <end position="888"/>
    </location>
</feature>
<evidence type="ECO:0000256" key="5">
    <source>
        <dbReference type="SAM" id="MobiDB-lite"/>
    </source>
</evidence>
<feature type="compositionally biased region" description="Basic and acidic residues" evidence="5">
    <location>
        <begin position="939"/>
        <end position="952"/>
    </location>
</feature>
<accession>A0A0R1P1B3</accession>
<dbReference type="SUPFAM" id="SSF51126">
    <property type="entry name" value="Pectin lyase-like"/>
    <property type="match status" value="1"/>
</dbReference>
<evidence type="ECO:0000256" key="1">
    <source>
        <dbReference type="ARBA" id="ARBA00022512"/>
    </source>
</evidence>
<feature type="domain" description="Gram-positive cocci surface proteins LPxTG" evidence="7">
    <location>
        <begin position="975"/>
        <end position="1008"/>
    </location>
</feature>
<dbReference type="PANTHER" id="PTHR48125">
    <property type="entry name" value="LP07818P1"/>
    <property type="match status" value="1"/>
</dbReference>
<keyword evidence="4" id="KW-0572">Peptidoglycan-anchor</keyword>
<evidence type="ECO:0000313" key="9">
    <source>
        <dbReference type="Proteomes" id="UP000051439"/>
    </source>
</evidence>
<dbReference type="EMBL" id="AZEB01000007">
    <property type="protein sequence ID" value="KRL22376.1"/>
    <property type="molecule type" value="Genomic_DNA"/>
</dbReference>
<sequence>MTQRIRNLLIAVGVAIVAMLLLFGGGMTLARAEPVAEPTQSAQVTVTEPAVTQPAAETSPPAAQGTQPVQPAVDSQAEVPTKAETPIAATENATEQPKTAGSVSEATTTPAAQQPAEPTNVSQPGTATNVSQTKTPATTQPVSKTPQTESRQAVNESVEQPVNQATPTATQPTKDKDKVGDSETTTVKPATPAKAPAAPAMKAKAALAATEVTVTNEQELNDALNNAPVDGTVQTITLGSSFSTVKGFFVKQGQNITFVNQGDPVQIDLGSQIMVEKGGTLTFKGKQKDGITIVPAKNFEVPRNNKLGATYGAFRIDGTAELTNTTIKDFTITPPPPSYNDAAVTVFGGTLTMNEGAVITHNHLYVEPDRGTGDAGGVAVNQDGTLIMNEGSYITNNSTEWGVQNTAGGVAVHKGSHLIINGGHIDNNSGPDVGGVNVGDVNTPTYNKYAVSTMVMNGGSIDGNISWHHSGGIFVNGNADVTINGGSISKNQTGLVGRQPNPVASGGAIVVHQGYVQQGKTAEEYNSINLAKLTINDAIIDGNHASAAGGGIYVNSNNVTINKATITNNVADIYGGGIYVSIAEYTLHLGNSLITANEATDGAMKVSGTTQLIAGSGGGIWFCPTGDAEIYVTDGTAIYGNQALNKGDDVMSEAKAKGEVTTLANRMLGGGGVQWYHDRDHQQETDPVTVDHETGFIALKNVSTETAKAIAAGLATVIITGNKSPRGGGIGSNGSVIFGNQLVGTKTVKVTKEWQIDGSITKPDKVVINIVLDDPKSPQNGGVVDSIELNADNNWQGAFEGLPTNIQYKVTENEIEGFKAAYGELKDLGNNVFELIVTNKAGKKETPPDNPGTPDQPGTSDQPITPPGTPGTPGVPTVPGMPQVVSEPPVTPTPPATPTTVNEPVDPKVPATNNKTDEPAKVVNEKDDTVTPHQQGTDTKVDAPVDLSEDHDTTATPKKAVAAKEQINKQAVATLPQTGDQDSLITVLLGILMLVVALGSIGLNKKFN</sequence>
<dbReference type="InterPro" id="IPR011050">
    <property type="entry name" value="Pectin_lyase_fold/virulence"/>
</dbReference>
<evidence type="ECO:0000256" key="6">
    <source>
        <dbReference type="SAM" id="Phobius"/>
    </source>
</evidence>
<dbReference type="InterPro" id="IPR006626">
    <property type="entry name" value="PbH1"/>
</dbReference>
<dbReference type="AlphaFoldDB" id="A0A0R1P1B3"/>
<feature type="compositionally biased region" description="Basic and acidic residues" evidence="5">
    <location>
        <begin position="915"/>
        <end position="930"/>
    </location>
</feature>
<keyword evidence="3" id="KW-0732">Signal</keyword>
<comment type="caution">
    <text evidence="8">The sequence shown here is derived from an EMBL/GenBank/DDBJ whole genome shotgun (WGS) entry which is preliminary data.</text>
</comment>
<evidence type="ECO:0000259" key="7">
    <source>
        <dbReference type="PROSITE" id="PS50847"/>
    </source>
</evidence>
<feature type="compositionally biased region" description="Polar residues" evidence="5">
    <location>
        <begin position="120"/>
        <end position="172"/>
    </location>
</feature>
<feature type="compositionally biased region" description="Low complexity" evidence="5">
    <location>
        <begin position="184"/>
        <end position="198"/>
    </location>
</feature>
<evidence type="ECO:0000256" key="4">
    <source>
        <dbReference type="ARBA" id="ARBA00023088"/>
    </source>
</evidence>
<dbReference type="Pfam" id="PF00746">
    <property type="entry name" value="Gram_pos_anchor"/>
    <property type="match status" value="1"/>
</dbReference>
<evidence type="ECO:0000256" key="3">
    <source>
        <dbReference type="ARBA" id="ARBA00022729"/>
    </source>
</evidence>